<dbReference type="Pfam" id="PF13673">
    <property type="entry name" value="Acetyltransf_10"/>
    <property type="match status" value="1"/>
</dbReference>
<dbReference type="OrthoDB" id="5355033at2"/>
<dbReference type="SUPFAM" id="SSF55729">
    <property type="entry name" value="Acyl-CoA N-acyltransferases (Nat)"/>
    <property type="match status" value="1"/>
</dbReference>
<dbReference type="RefSeq" id="WP_066610595.1">
    <property type="nucleotide sequence ID" value="NZ_LQQU01000011.1"/>
</dbReference>
<dbReference type="AlphaFoldDB" id="A0A165FQD3"/>
<organism evidence="2 3">
    <name type="scientific">Crenobacter luteus</name>
    <dbReference type="NCBI Taxonomy" id="1452487"/>
    <lineage>
        <taxon>Bacteria</taxon>
        <taxon>Pseudomonadati</taxon>
        <taxon>Pseudomonadota</taxon>
        <taxon>Betaproteobacteria</taxon>
        <taxon>Neisseriales</taxon>
        <taxon>Neisseriaceae</taxon>
        <taxon>Crenobacter</taxon>
    </lineage>
</organism>
<dbReference type="PANTHER" id="PTHR43451:SF1">
    <property type="entry name" value="ACETYLTRANSFERASE"/>
    <property type="match status" value="1"/>
</dbReference>
<dbReference type="Gene3D" id="3.40.630.30">
    <property type="match status" value="1"/>
</dbReference>
<keyword evidence="2" id="KW-0808">Transferase</keyword>
<dbReference type="CDD" id="cd04301">
    <property type="entry name" value="NAT_SF"/>
    <property type="match status" value="1"/>
</dbReference>
<evidence type="ECO:0000313" key="3">
    <source>
        <dbReference type="Proteomes" id="UP000076625"/>
    </source>
</evidence>
<reference evidence="3" key="1">
    <citation type="submission" date="2016-01" db="EMBL/GenBank/DDBJ databases">
        <title>Draft genome of Chromobacterium sp. F49.</title>
        <authorList>
            <person name="Hong K.W."/>
        </authorList>
    </citation>
    <scope>NUCLEOTIDE SEQUENCE [LARGE SCALE GENOMIC DNA]</scope>
    <source>
        <strain evidence="3">CN10</strain>
    </source>
</reference>
<evidence type="ECO:0000259" key="1">
    <source>
        <dbReference type="PROSITE" id="PS51186"/>
    </source>
</evidence>
<sequence>MKILLDTLAEADLADCHALFVDAVHALGRRHYRPEQCAAWAPPGAMPDAWRDGWARRLARAWGVKALADDGRLAGFAWLLFDGEFDMLYVAPWAAGRGVGSRLVGALLYEGRRAGLAALTVYASHGARPLFERAGFVVERDHLAWRDGVALENWIMRASLAEPGRAAR</sequence>
<name>A0A165FQD3_9NEIS</name>
<dbReference type="InterPro" id="IPR016181">
    <property type="entry name" value="Acyl_CoA_acyltransferase"/>
</dbReference>
<comment type="caution">
    <text evidence="2">The sequence shown here is derived from an EMBL/GenBank/DDBJ whole genome shotgun (WGS) entry which is preliminary data.</text>
</comment>
<gene>
    <name evidence="2" type="ORF">AVW16_07465</name>
</gene>
<dbReference type="Proteomes" id="UP000076625">
    <property type="component" value="Unassembled WGS sequence"/>
</dbReference>
<dbReference type="PROSITE" id="PS51186">
    <property type="entry name" value="GNAT"/>
    <property type="match status" value="1"/>
</dbReference>
<accession>A0A165FQD3</accession>
<protein>
    <submittedName>
        <fullName evidence="2">GCN5 family acetyltransferase</fullName>
    </submittedName>
</protein>
<dbReference type="InterPro" id="IPR000182">
    <property type="entry name" value="GNAT_dom"/>
</dbReference>
<dbReference type="EMBL" id="LQQU01000011">
    <property type="protein sequence ID" value="KZE33892.1"/>
    <property type="molecule type" value="Genomic_DNA"/>
</dbReference>
<keyword evidence="3" id="KW-1185">Reference proteome</keyword>
<dbReference type="STRING" id="1452487.AVW16_07465"/>
<dbReference type="PANTHER" id="PTHR43451">
    <property type="entry name" value="ACETYLTRANSFERASE (GNAT) FAMILY PROTEIN"/>
    <property type="match status" value="1"/>
</dbReference>
<dbReference type="InterPro" id="IPR052564">
    <property type="entry name" value="N-acetyltrans/Recomb-assoc"/>
</dbReference>
<evidence type="ECO:0000313" key="2">
    <source>
        <dbReference type="EMBL" id="KZE33892.1"/>
    </source>
</evidence>
<proteinExistence type="predicted"/>
<feature type="domain" description="N-acetyltransferase" evidence="1">
    <location>
        <begin position="3"/>
        <end position="161"/>
    </location>
</feature>
<dbReference type="GO" id="GO:0016747">
    <property type="term" value="F:acyltransferase activity, transferring groups other than amino-acyl groups"/>
    <property type="evidence" value="ECO:0007669"/>
    <property type="project" value="InterPro"/>
</dbReference>